<organism evidence="2 3">
    <name type="scientific">Serendipita indica (strain DSM 11827)</name>
    <name type="common">Root endophyte fungus</name>
    <name type="synonym">Piriformospora indica</name>
    <dbReference type="NCBI Taxonomy" id="1109443"/>
    <lineage>
        <taxon>Eukaryota</taxon>
        <taxon>Fungi</taxon>
        <taxon>Dikarya</taxon>
        <taxon>Basidiomycota</taxon>
        <taxon>Agaricomycotina</taxon>
        <taxon>Agaricomycetes</taxon>
        <taxon>Sebacinales</taxon>
        <taxon>Serendipitaceae</taxon>
        <taxon>Serendipita</taxon>
    </lineage>
</organism>
<dbReference type="EMBL" id="CAFZ01000184">
    <property type="protein sequence ID" value="CCA72809.1"/>
    <property type="molecule type" value="Genomic_DNA"/>
</dbReference>
<dbReference type="HOGENOM" id="CLU_572537_0_0_1"/>
<accession>G4TNB6</accession>
<dbReference type="AlphaFoldDB" id="G4TNB6"/>
<feature type="compositionally biased region" description="Low complexity" evidence="1">
    <location>
        <begin position="142"/>
        <end position="159"/>
    </location>
</feature>
<evidence type="ECO:0000313" key="2">
    <source>
        <dbReference type="EMBL" id="CCA72809.1"/>
    </source>
</evidence>
<evidence type="ECO:0000256" key="1">
    <source>
        <dbReference type="SAM" id="MobiDB-lite"/>
    </source>
</evidence>
<feature type="compositionally biased region" description="Low complexity" evidence="1">
    <location>
        <begin position="225"/>
        <end position="236"/>
    </location>
</feature>
<dbReference type="Proteomes" id="UP000007148">
    <property type="component" value="Unassembled WGS sequence"/>
</dbReference>
<reference evidence="2 3" key="1">
    <citation type="journal article" date="2011" name="PLoS Pathog.">
        <title>Endophytic Life Strategies Decoded by Genome and Transcriptome Analyses of the Mutualistic Root Symbiont Piriformospora indica.</title>
        <authorList>
            <person name="Zuccaro A."/>
            <person name="Lahrmann U."/>
            <person name="Guldener U."/>
            <person name="Langen G."/>
            <person name="Pfiffi S."/>
            <person name="Biedenkopf D."/>
            <person name="Wong P."/>
            <person name="Samans B."/>
            <person name="Grimm C."/>
            <person name="Basiewicz M."/>
            <person name="Murat C."/>
            <person name="Martin F."/>
            <person name="Kogel K.H."/>
        </authorList>
    </citation>
    <scope>NUCLEOTIDE SEQUENCE [LARGE SCALE GENOMIC DNA]</scope>
    <source>
        <strain evidence="2 3">DSM 11827</strain>
    </source>
</reference>
<protein>
    <submittedName>
        <fullName evidence="2">Uncharacterized protein</fullName>
    </submittedName>
</protein>
<feature type="region of interest" description="Disordered" evidence="1">
    <location>
        <begin position="335"/>
        <end position="372"/>
    </location>
</feature>
<feature type="compositionally biased region" description="Low complexity" evidence="1">
    <location>
        <begin position="1"/>
        <end position="19"/>
    </location>
</feature>
<feature type="compositionally biased region" description="Polar residues" evidence="1">
    <location>
        <begin position="89"/>
        <end position="115"/>
    </location>
</feature>
<gene>
    <name evidence="2" type="ORF">PIIN_06745</name>
</gene>
<feature type="compositionally biased region" description="Low complexity" evidence="1">
    <location>
        <begin position="188"/>
        <end position="206"/>
    </location>
</feature>
<feature type="compositionally biased region" description="Acidic residues" evidence="1">
    <location>
        <begin position="71"/>
        <end position="86"/>
    </location>
</feature>
<sequence length="477" mass="51971">MMISSPSHPHSSGSVRHPSLSSFNHAQNSQATYLPSPIRKQSSADSSEWTTFVTKHHYPIYDGDHRKPTYDDDEEDQLQDEEDDEEQRVATSTKSQSAPLRVRTYSSGPVTSSVQHAHAIHPDVVRGGQSSPSSPSSPGPSTPSSFSGGPSTITQSNNRNPPPAPSAGYILHSSLAPSPTTIRRPEGAAQTSTGVTSSTVVASTAPVRRRPQQVRRQSTTDIRPSTASSMSSTTTALPPVAPLSTTNALSASAAAALERFRPLIARSFTNSPHLTALAEQIITSPWFLNQEMEPPLETSDPLVIHAKILRPGESRFRAFLEMTPTRTYRCQFVLPPGGDSSVGTPPSSSGSPGENEMEVEEHGHTHGADSLCEGRRCERTEERLDRAQGHARQHLEYRPFVCGGKCARPDCTQRFYSSGQKDDHIRRSIPRRKQCEACGKQISIQNVSRHMKVIHNQSVAAASSTMQDKIPPTYKPY</sequence>
<comment type="caution">
    <text evidence="2">The sequence shown here is derived from an EMBL/GenBank/DDBJ whole genome shotgun (WGS) entry which is preliminary data.</text>
</comment>
<name>G4TNB6_SERID</name>
<feature type="region of interest" description="Disordered" evidence="1">
    <location>
        <begin position="1"/>
        <end position="239"/>
    </location>
</feature>
<feature type="compositionally biased region" description="Polar residues" evidence="1">
    <location>
        <begin position="20"/>
        <end position="53"/>
    </location>
</feature>
<feature type="compositionally biased region" description="Low complexity" evidence="1">
    <location>
        <begin position="335"/>
        <end position="353"/>
    </location>
</feature>
<dbReference type="OrthoDB" id="3248089at2759"/>
<evidence type="ECO:0000313" key="3">
    <source>
        <dbReference type="Proteomes" id="UP000007148"/>
    </source>
</evidence>
<dbReference type="InParanoid" id="G4TNB6"/>
<feature type="compositionally biased region" description="Basic and acidic residues" evidence="1">
    <location>
        <begin position="360"/>
        <end position="372"/>
    </location>
</feature>
<keyword evidence="3" id="KW-1185">Reference proteome</keyword>
<proteinExistence type="predicted"/>